<comment type="caution">
    <text evidence="1">The sequence shown here is derived from an EMBL/GenBank/DDBJ whole genome shotgun (WGS) entry which is preliminary data.</text>
</comment>
<dbReference type="Proteomes" id="UP000231162">
    <property type="component" value="Unassembled WGS sequence"/>
</dbReference>
<dbReference type="InterPro" id="IPR001345">
    <property type="entry name" value="PG/BPGM_mutase_AS"/>
</dbReference>
<dbReference type="EMBL" id="PEZX01000046">
    <property type="protein sequence ID" value="PIS06606.1"/>
    <property type="molecule type" value="Genomic_DNA"/>
</dbReference>
<name>A0A2M6R7V0_9BACT</name>
<proteinExistence type="predicted"/>
<reference evidence="2" key="1">
    <citation type="submission" date="2017-09" db="EMBL/GenBank/DDBJ databases">
        <title>Depth-based differentiation of microbial function through sediment-hosted aquifers and enrichment of novel symbionts in the deep terrestrial subsurface.</title>
        <authorList>
            <person name="Probst A.J."/>
            <person name="Ladd B."/>
            <person name="Jarett J.K."/>
            <person name="Geller-Mcgrath D.E."/>
            <person name="Sieber C.M.K."/>
            <person name="Emerson J.B."/>
            <person name="Anantharaman K."/>
            <person name="Thomas B.C."/>
            <person name="Malmstrom R."/>
            <person name="Stieglmeier M."/>
            <person name="Klingl A."/>
            <person name="Woyke T."/>
            <person name="Ryan C.M."/>
            <person name="Banfield J.F."/>
        </authorList>
    </citation>
    <scope>NUCLEOTIDE SEQUENCE [LARGE SCALE GENOMIC DNA]</scope>
</reference>
<dbReference type="PROSITE" id="PS00175">
    <property type="entry name" value="PG_MUTASE"/>
    <property type="match status" value="1"/>
</dbReference>
<gene>
    <name evidence="1" type="ORF">COT79_03700</name>
</gene>
<evidence type="ECO:0000313" key="1">
    <source>
        <dbReference type="EMBL" id="PIS06606.1"/>
    </source>
</evidence>
<protein>
    <submittedName>
        <fullName evidence="1">Uncharacterized protein</fullName>
    </submittedName>
</protein>
<dbReference type="GO" id="GO:0003824">
    <property type="term" value="F:catalytic activity"/>
    <property type="evidence" value="ECO:0007669"/>
    <property type="project" value="InterPro"/>
</dbReference>
<sequence>MKISSALRKAIFDLIQETLNAMPLILVLVRHGQSEGNVASKYSKKGDDTLFTSEFLARPSS</sequence>
<accession>A0A2M6R7V0</accession>
<organism evidence="1 2">
    <name type="scientific">Candidatus Berkelbacteria bacterium CG10_big_fil_rev_8_21_14_0_10_43_14</name>
    <dbReference type="NCBI Taxonomy" id="1974515"/>
    <lineage>
        <taxon>Bacteria</taxon>
        <taxon>Candidatus Berkelbacteria</taxon>
    </lineage>
</organism>
<evidence type="ECO:0000313" key="2">
    <source>
        <dbReference type="Proteomes" id="UP000231162"/>
    </source>
</evidence>
<dbReference type="AlphaFoldDB" id="A0A2M6R7V0"/>